<dbReference type="InterPro" id="IPR005379">
    <property type="entry name" value="FDM1-5/IDN2_XH"/>
</dbReference>
<dbReference type="OrthoDB" id="1892195at2759"/>
<evidence type="ECO:0000313" key="3">
    <source>
        <dbReference type="EMBL" id="KAJ0986583.1"/>
    </source>
</evidence>
<dbReference type="Proteomes" id="UP001085076">
    <property type="component" value="Miscellaneous, Linkage group lg01"/>
</dbReference>
<dbReference type="InterPro" id="IPR045177">
    <property type="entry name" value="FDM1-5/IDN2"/>
</dbReference>
<gene>
    <name evidence="3" type="ORF">J5N97_004939</name>
</gene>
<dbReference type="PANTHER" id="PTHR21596:SF51">
    <property type="entry name" value="OS01G0147700 PROTEIN"/>
    <property type="match status" value="1"/>
</dbReference>
<reference evidence="3" key="1">
    <citation type="submission" date="2021-03" db="EMBL/GenBank/DDBJ databases">
        <authorList>
            <person name="Li Z."/>
            <person name="Yang C."/>
        </authorList>
    </citation>
    <scope>NUCLEOTIDE SEQUENCE</scope>
    <source>
        <strain evidence="3">Dzin_1.0</strain>
        <tissue evidence="3">Leaf</tissue>
    </source>
</reference>
<dbReference type="Pfam" id="PF03469">
    <property type="entry name" value="XH"/>
    <property type="match status" value="1"/>
</dbReference>
<keyword evidence="4" id="KW-1185">Reference proteome</keyword>
<proteinExistence type="predicted"/>
<evidence type="ECO:0000313" key="4">
    <source>
        <dbReference type="Proteomes" id="UP001085076"/>
    </source>
</evidence>
<feature type="compositionally biased region" description="Polar residues" evidence="1">
    <location>
        <begin position="91"/>
        <end position="112"/>
    </location>
</feature>
<evidence type="ECO:0000256" key="1">
    <source>
        <dbReference type="SAM" id="MobiDB-lite"/>
    </source>
</evidence>
<reference evidence="3" key="2">
    <citation type="journal article" date="2022" name="Hortic Res">
        <title>The genome of Dioscorea zingiberensis sheds light on the biosynthesis, origin and evolution of the medicinally important diosgenin saponins.</title>
        <authorList>
            <person name="Li Y."/>
            <person name="Tan C."/>
            <person name="Li Z."/>
            <person name="Guo J."/>
            <person name="Li S."/>
            <person name="Chen X."/>
            <person name="Wang C."/>
            <person name="Dai X."/>
            <person name="Yang H."/>
            <person name="Song W."/>
            <person name="Hou L."/>
            <person name="Xu J."/>
            <person name="Tong Z."/>
            <person name="Xu A."/>
            <person name="Yuan X."/>
            <person name="Wang W."/>
            <person name="Yang Q."/>
            <person name="Chen L."/>
            <person name="Sun Z."/>
            <person name="Wang K."/>
            <person name="Pan B."/>
            <person name="Chen J."/>
            <person name="Bao Y."/>
            <person name="Liu F."/>
            <person name="Qi X."/>
            <person name="Gang D.R."/>
            <person name="Wen J."/>
            <person name="Li J."/>
        </authorList>
    </citation>
    <scope>NUCLEOTIDE SEQUENCE</scope>
    <source>
        <strain evidence="3">Dzin_1.0</strain>
    </source>
</reference>
<dbReference type="EMBL" id="JAGGNH010000001">
    <property type="protein sequence ID" value="KAJ0986583.1"/>
    <property type="molecule type" value="Genomic_DNA"/>
</dbReference>
<feature type="domain" description="Factor of DNA methylation 1-5/IDN2" evidence="2">
    <location>
        <begin position="46"/>
        <end position="91"/>
    </location>
</feature>
<comment type="caution">
    <text evidence="3">The sequence shown here is derived from an EMBL/GenBank/DDBJ whole genome shotgun (WGS) entry which is preliminary data.</text>
</comment>
<feature type="region of interest" description="Disordered" evidence="1">
    <location>
        <begin position="82"/>
        <end position="112"/>
    </location>
</feature>
<accession>A0A9D5HRS8</accession>
<dbReference type="GO" id="GO:0080188">
    <property type="term" value="P:gene silencing by siRNA-directed DNA methylation"/>
    <property type="evidence" value="ECO:0007669"/>
    <property type="project" value="InterPro"/>
</dbReference>
<evidence type="ECO:0000259" key="2">
    <source>
        <dbReference type="Pfam" id="PF03469"/>
    </source>
</evidence>
<dbReference type="PANTHER" id="PTHR21596">
    <property type="entry name" value="RIBONUCLEASE P SUBUNIT P38"/>
    <property type="match status" value="1"/>
</dbReference>
<protein>
    <recommendedName>
        <fullName evidence="2">Factor of DNA methylation 1-5/IDN2 domain-containing protein</fullName>
    </recommendedName>
</protein>
<sequence>MEQRKAEEDVMKLAEDHKGLDDLLSGQTTIGIKRMDQLDEKPFRSCHEVIDEDDEKLRNLWIELGDDVYNAVTNALMEINEYNPSGHDKSSSLSVNSGNEISEEVQNNGAAA</sequence>
<name>A0A9D5HRS8_9LILI</name>
<dbReference type="AlphaFoldDB" id="A0A9D5HRS8"/>
<organism evidence="3 4">
    <name type="scientific">Dioscorea zingiberensis</name>
    <dbReference type="NCBI Taxonomy" id="325984"/>
    <lineage>
        <taxon>Eukaryota</taxon>
        <taxon>Viridiplantae</taxon>
        <taxon>Streptophyta</taxon>
        <taxon>Embryophyta</taxon>
        <taxon>Tracheophyta</taxon>
        <taxon>Spermatophyta</taxon>
        <taxon>Magnoliopsida</taxon>
        <taxon>Liliopsida</taxon>
        <taxon>Dioscoreales</taxon>
        <taxon>Dioscoreaceae</taxon>
        <taxon>Dioscorea</taxon>
    </lineage>
</organism>